<protein>
    <recommendedName>
        <fullName evidence="1">DUF559 domain-containing protein</fullName>
    </recommendedName>
</protein>
<gene>
    <name evidence="2" type="ORF">A5640_21515</name>
</gene>
<evidence type="ECO:0000313" key="2">
    <source>
        <dbReference type="EMBL" id="OBJ82283.1"/>
    </source>
</evidence>
<dbReference type="InterPro" id="IPR007569">
    <property type="entry name" value="DUF559"/>
</dbReference>
<dbReference type="Gene3D" id="3.40.960.10">
    <property type="entry name" value="VSR Endonuclease"/>
    <property type="match status" value="1"/>
</dbReference>
<evidence type="ECO:0000259" key="1">
    <source>
        <dbReference type="Pfam" id="PF04480"/>
    </source>
</evidence>
<dbReference type="AlphaFoldDB" id="A0A1A3KD23"/>
<dbReference type="RefSeq" id="WP_065141352.1">
    <property type="nucleotide sequence ID" value="NZ_LZLM01000113.1"/>
</dbReference>
<dbReference type="EMBL" id="LZLM01000113">
    <property type="protein sequence ID" value="OBJ82283.1"/>
    <property type="molecule type" value="Genomic_DNA"/>
</dbReference>
<reference evidence="2 3" key="1">
    <citation type="submission" date="2016-06" db="EMBL/GenBank/DDBJ databases">
        <authorList>
            <person name="Kjaerup R.B."/>
            <person name="Dalgaard T.S."/>
            <person name="Juul-Madsen H.R."/>
        </authorList>
    </citation>
    <scope>NUCLEOTIDE SEQUENCE [LARGE SCALE GENOMIC DNA]</scope>
    <source>
        <strain evidence="2 3">1276495.2</strain>
    </source>
</reference>
<name>A0A1A3KD23_MYCAS</name>
<sequence length="291" mass="32250">MDDTPFVGSHALRFGNVTRHELRTRYRVVFRDVYLRREVKLTAAIKARAAWLSTGAVLAGQSAAAIFGTKWLDDEAPAEIARADRHSPRGIVVRSSRLAEDEVCNRWGMRVTTPARTAFDIGCGIPVVQAVPILDALLRATGTKPVDVFALADRHPGGRGVRWLRAALDLADGGAESPQETRVRLLLVGAGLPKPETQIELRGLHRRRIRVDMGWREWQVAVEYDGIQHWDDPDQRAWDIERIALLEAAGWAVIRVSAQMLARQPDAIVERVRAKLIERGACGGVRPGCPT</sequence>
<comment type="caution">
    <text evidence="2">The sequence shown here is derived from an EMBL/GenBank/DDBJ whole genome shotgun (WGS) entry which is preliminary data.</text>
</comment>
<dbReference type="SUPFAM" id="SSF52980">
    <property type="entry name" value="Restriction endonuclease-like"/>
    <property type="match status" value="1"/>
</dbReference>
<accession>A0A1A3KD23</accession>
<evidence type="ECO:0000313" key="3">
    <source>
        <dbReference type="Proteomes" id="UP000093925"/>
    </source>
</evidence>
<organism evidence="2 3">
    <name type="scientific">Mycobacterium asiaticum</name>
    <dbReference type="NCBI Taxonomy" id="1790"/>
    <lineage>
        <taxon>Bacteria</taxon>
        <taxon>Bacillati</taxon>
        <taxon>Actinomycetota</taxon>
        <taxon>Actinomycetes</taxon>
        <taxon>Mycobacteriales</taxon>
        <taxon>Mycobacteriaceae</taxon>
        <taxon>Mycobacterium</taxon>
    </lineage>
</organism>
<dbReference type="InterPro" id="IPR011335">
    <property type="entry name" value="Restrct_endonuc-II-like"/>
</dbReference>
<feature type="domain" description="DUF559" evidence="1">
    <location>
        <begin position="211"/>
        <end position="275"/>
    </location>
</feature>
<dbReference type="Proteomes" id="UP000093925">
    <property type="component" value="Unassembled WGS sequence"/>
</dbReference>
<dbReference type="Pfam" id="PF04480">
    <property type="entry name" value="DUF559"/>
    <property type="match status" value="1"/>
</dbReference>
<proteinExistence type="predicted"/>